<evidence type="ECO:0000313" key="1">
    <source>
        <dbReference type="EMBL" id="GFR98556.1"/>
    </source>
</evidence>
<dbReference type="GO" id="GO:0003676">
    <property type="term" value="F:nucleic acid binding"/>
    <property type="evidence" value="ECO:0007669"/>
    <property type="project" value="InterPro"/>
</dbReference>
<dbReference type="Proteomes" id="UP000762676">
    <property type="component" value="Unassembled WGS sequence"/>
</dbReference>
<gene>
    <name evidence="1" type="ORF">ElyMa_006353000</name>
</gene>
<dbReference type="PANTHER" id="PTHR46060">
    <property type="entry name" value="MARINER MOS1 TRANSPOSASE-LIKE PROTEIN"/>
    <property type="match status" value="1"/>
</dbReference>
<reference evidence="1 2" key="1">
    <citation type="journal article" date="2021" name="Elife">
        <title>Chloroplast acquisition without the gene transfer in kleptoplastic sea slugs, Plakobranchus ocellatus.</title>
        <authorList>
            <person name="Maeda T."/>
            <person name="Takahashi S."/>
            <person name="Yoshida T."/>
            <person name="Shimamura S."/>
            <person name="Takaki Y."/>
            <person name="Nagai Y."/>
            <person name="Toyoda A."/>
            <person name="Suzuki Y."/>
            <person name="Arimoto A."/>
            <person name="Ishii H."/>
            <person name="Satoh N."/>
            <person name="Nishiyama T."/>
            <person name="Hasebe M."/>
            <person name="Maruyama T."/>
            <person name="Minagawa J."/>
            <person name="Obokata J."/>
            <person name="Shigenobu S."/>
        </authorList>
    </citation>
    <scope>NUCLEOTIDE SEQUENCE [LARGE SCALE GENOMIC DNA]</scope>
</reference>
<comment type="caution">
    <text evidence="1">The sequence shown here is derived from an EMBL/GenBank/DDBJ whole genome shotgun (WGS) entry which is preliminary data.</text>
</comment>
<sequence length="240" mass="27926">MATHLETWSKEEIRAVIRFLNAKSLNPTEILPKELQSVYGEHVVSRTQVYHWCNLFEAGHSDLTDWEGRGRLITATSEDNVKRVDELIRQDRRLKLHEIASRLEISETSAHRIIFDELGYRKKAPRAVDQRGHFATQQRYTPHSTSDAMLAGEIWMGDFAHPPYSPELAPSDYRLFGPLKREQTGKRFDDDEELVDHVQKWLQNLDGSFFPEGIYSMVPRWQKCVDRLGCYVENEGRVKV</sequence>
<dbReference type="PANTHER" id="PTHR46060:SF1">
    <property type="entry name" value="MARINER MOS1 TRANSPOSASE-LIKE PROTEIN"/>
    <property type="match status" value="1"/>
</dbReference>
<dbReference type="EMBL" id="BMAT01012746">
    <property type="protein sequence ID" value="GFR98556.1"/>
    <property type="molecule type" value="Genomic_DNA"/>
</dbReference>
<dbReference type="InterPro" id="IPR052709">
    <property type="entry name" value="Transposase-MT_Hybrid"/>
</dbReference>
<accession>A0AAV4HP51</accession>
<dbReference type="Gene3D" id="3.30.420.10">
    <property type="entry name" value="Ribonuclease H-like superfamily/Ribonuclease H"/>
    <property type="match status" value="1"/>
</dbReference>
<name>A0AAV4HP51_9GAST</name>
<proteinExistence type="predicted"/>
<dbReference type="AlphaFoldDB" id="A0AAV4HP51"/>
<keyword evidence="2" id="KW-1185">Reference proteome</keyword>
<organism evidence="1 2">
    <name type="scientific">Elysia marginata</name>
    <dbReference type="NCBI Taxonomy" id="1093978"/>
    <lineage>
        <taxon>Eukaryota</taxon>
        <taxon>Metazoa</taxon>
        <taxon>Spiralia</taxon>
        <taxon>Lophotrochozoa</taxon>
        <taxon>Mollusca</taxon>
        <taxon>Gastropoda</taxon>
        <taxon>Heterobranchia</taxon>
        <taxon>Euthyneura</taxon>
        <taxon>Panpulmonata</taxon>
        <taxon>Sacoglossa</taxon>
        <taxon>Placobranchoidea</taxon>
        <taxon>Plakobranchidae</taxon>
        <taxon>Elysia</taxon>
    </lineage>
</organism>
<dbReference type="InterPro" id="IPR036397">
    <property type="entry name" value="RNaseH_sf"/>
</dbReference>
<evidence type="ECO:0000313" key="2">
    <source>
        <dbReference type="Proteomes" id="UP000762676"/>
    </source>
</evidence>
<protein>
    <submittedName>
        <fullName evidence="1">Histone-lysine N-methyltransferase SETMAR</fullName>
    </submittedName>
</protein>